<feature type="domain" description="Protein kinase" evidence="5">
    <location>
        <begin position="178"/>
        <end position="465"/>
    </location>
</feature>
<name>A0AAQ3NTU7_VIGMU</name>
<dbReference type="AlphaFoldDB" id="A0AAQ3NTU7"/>
<evidence type="ECO:0000256" key="2">
    <source>
        <dbReference type="ARBA" id="ARBA00022475"/>
    </source>
</evidence>
<proteinExistence type="predicted"/>
<evidence type="ECO:0000256" key="3">
    <source>
        <dbReference type="SAM" id="MobiDB-lite"/>
    </source>
</evidence>
<dbReference type="GO" id="GO:0005886">
    <property type="term" value="C:plasma membrane"/>
    <property type="evidence" value="ECO:0007669"/>
    <property type="project" value="UniProtKB-SubCell"/>
</dbReference>
<dbReference type="Gene3D" id="1.10.510.10">
    <property type="entry name" value="Transferase(Phosphotransferase) domain 1"/>
    <property type="match status" value="1"/>
</dbReference>
<feature type="transmembrane region" description="Helical" evidence="4">
    <location>
        <begin position="22"/>
        <end position="46"/>
    </location>
</feature>
<dbReference type="Gene3D" id="3.30.200.20">
    <property type="entry name" value="Phosphorylase Kinase, domain 1"/>
    <property type="match status" value="1"/>
</dbReference>
<keyword evidence="4" id="KW-0812">Transmembrane</keyword>
<gene>
    <name evidence="6" type="ORF">V8G54_012482</name>
</gene>
<dbReference type="InterPro" id="IPR050823">
    <property type="entry name" value="Plant_Ser_Thr_Prot_Kinase"/>
</dbReference>
<keyword evidence="4" id="KW-1133">Transmembrane helix</keyword>
<dbReference type="FunFam" id="1.10.510.10:FF:000095">
    <property type="entry name" value="protein STRUBBELIG-RECEPTOR FAMILY 8"/>
    <property type="match status" value="1"/>
</dbReference>
<dbReference type="InterPro" id="IPR011009">
    <property type="entry name" value="Kinase-like_dom_sf"/>
</dbReference>
<organism evidence="6 7">
    <name type="scientific">Vigna mungo</name>
    <name type="common">Black gram</name>
    <name type="synonym">Phaseolus mungo</name>
    <dbReference type="NCBI Taxonomy" id="3915"/>
    <lineage>
        <taxon>Eukaryota</taxon>
        <taxon>Viridiplantae</taxon>
        <taxon>Streptophyta</taxon>
        <taxon>Embryophyta</taxon>
        <taxon>Tracheophyta</taxon>
        <taxon>Spermatophyta</taxon>
        <taxon>Magnoliopsida</taxon>
        <taxon>eudicotyledons</taxon>
        <taxon>Gunneridae</taxon>
        <taxon>Pentapetalae</taxon>
        <taxon>rosids</taxon>
        <taxon>fabids</taxon>
        <taxon>Fabales</taxon>
        <taxon>Fabaceae</taxon>
        <taxon>Papilionoideae</taxon>
        <taxon>50 kb inversion clade</taxon>
        <taxon>NPAAA clade</taxon>
        <taxon>indigoferoid/millettioid clade</taxon>
        <taxon>Phaseoleae</taxon>
        <taxon>Vigna</taxon>
    </lineage>
</organism>
<comment type="subcellular location">
    <subcellularLocation>
        <location evidence="1">Cell membrane</location>
    </subcellularLocation>
</comment>
<dbReference type="InterPro" id="IPR000719">
    <property type="entry name" value="Prot_kinase_dom"/>
</dbReference>
<dbReference type="PROSITE" id="PS50011">
    <property type="entry name" value="PROTEIN_KINASE_DOM"/>
    <property type="match status" value="1"/>
</dbReference>
<evidence type="ECO:0000259" key="5">
    <source>
        <dbReference type="PROSITE" id="PS50011"/>
    </source>
</evidence>
<accession>A0AAQ3NTU7</accession>
<dbReference type="GO" id="GO:0004672">
    <property type="term" value="F:protein kinase activity"/>
    <property type="evidence" value="ECO:0007669"/>
    <property type="project" value="InterPro"/>
</dbReference>
<protein>
    <recommendedName>
        <fullName evidence="5">Protein kinase domain-containing protein</fullName>
    </recommendedName>
</protein>
<reference evidence="6 7" key="1">
    <citation type="journal article" date="2023" name="Life. Sci Alliance">
        <title>Evolutionary insights into 3D genome organization and epigenetic landscape of Vigna mungo.</title>
        <authorList>
            <person name="Junaid A."/>
            <person name="Singh B."/>
            <person name="Bhatia S."/>
        </authorList>
    </citation>
    <scope>NUCLEOTIDE SEQUENCE [LARGE SCALE GENOMIC DNA]</scope>
    <source>
        <strain evidence="6">Urdbean</strain>
    </source>
</reference>
<keyword evidence="7" id="KW-1185">Reference proteome</keyword>
<keyword evidence="2" id="KW-1003">Cell membrane</keyword>
<evidence type="ECO:0000256" key="1">
    <source>
        <dbReference type="ARBA" id="ARBA00004236"/>
    </source>
</evidence>
<dbReference type="GO" id="GO:0005524">
    <property type="term" value="F:ATP binding"/>
    <property type="evidence" value="ECO:0007669"/>
    <property type="project" value="InterPro"/>
</dbReference>
<dbReference type="Proteomes" id="UP001374535">
    <property type="component" value="Chromosome 4"/>
</dbReference>
<dbReference type="SUPFAM" id="SSF56112">
    <property type="entry name" value="Protein kinase-like (PK-like)"/>
    <property type="match status" value="1"/>
</dbReference>
<evidence type="ECO:0000256" key="4">
    <source>
        <dbReference type="SAM" id="Phobius"/>
    </source>
</evidence>
<sequence length="537" mass="60707">MTDVDGRPAAARARFSTNRFCVVNYLACLFLVFIIIRILFLNLYLLNVLGEMGSISGVRVGSSIGGKSKGGRKNKDVVQSSSGEGSRFWKKLRTFLGCMFWSSKGEDSSINKINQVDHGRHVTNDVDRQQQPIVPRSSSDRRLSSHARLCVPDQELFEASLLLRRFTFQDLMLATRTFKVENFHDEEGFGVLLKGWINPYGNYAARPGKGIPIAVKALNLNECQDKNEWLDEIIYLSKLQHLNLVRLVGFCLEDDKRLLVYEHICEGSLEKHLFKRAVHLTWPTRMKIAIGAANGMSFLHEEASRPLIFRDFKTSSILLDKDYNTKLCDFGLAKDASVGHEMRTTTKMVGSKGYEAPEYIMTGILTPKSNVYSFGLVLLELLTGRRVIDKTMPIEEQNLIEWLGPRLGNKANFHYLMDPRLEGQYPTKFAHRTMKLAIHCLRLDPKTRPLMSEVLHELKSLHDDMLGSSTSHGRRHKGPSNHVSPNKYGVGICPSSNFPRCFQAMPECQDYPLPLPPSPSNPRVRSSSNPSLEIYST</sequence>
<feature type="region of interest" description="Disordered" evidence="3">
    <location>
        <begin position="513"/>
        <end position="537"/>
    </location>
</feature>
<keyword evidence="4" id="KW-0472">Membrane</keyword>
<feature type="compositionally biased region" description="Low complexity" evidence="3">
    <location>
        <begin position="521"/>
        <end position="531"/>
    </location>
</feature>
<evidence type="ECO:0000313" key="7">
    <source>
        <dbReference type="Proteomes" id="UP001374535"/>
    </source>
</evidence>
<dbReference type="PANTHER" id="PTHR45621">
    <property type="entry name" value="OS01G0588500 PROTEIN-RELATED"/>
    <property type="match status" value="1"/>
</dbReference>
<dbReference type="Pfam" id="PF07714">
    <property type="entry name" value="PK_Tyr_Ser-Thr"/>
    <property type="match status" value="1"/>
</dbReference>
<dbReference type="EMBL" id="CP144697">
    <property type="protein sequence ID" value="WVZ14916.1"/>
    <property type="molecule type" value="Genomic_DNA"/>
</dbReference>
<evidence type="ECO:0000313" key="6">
    <source>
        <dbReference type="EMBL" id="WVZ14916.1"/>
    </source>
</evidence>
<dbReference type="InterPro" id="IPR001245">
    <property type="entry name" value="Ser-Thr/Tyr_kinase_cat_dom"/>
</dbReference>